<evidence type="ECO:0000313" key="1">
    <source>
        <dbReference type="EMBL" id="ART61202.1"/>
    </source>
</evidence>
<geneLocation type="plasmid" evidence="1 2">
    <name>pACP4.1</name>
</geneLocation>
<name>A0A240UJH4_9BURK</name>
<sequence length="296" mass="32404">MKAAAIKDLLEADAQHHARSSTLILEYGPFEGIEQKIRAFANEVLSPEAAEAVISHVRMAIHDVVIASSSLQLKEISPDGLHARIDALRKIDQAIKSPGHPAGALLSKLHAVGLDGIDRFGHSAMHLTASELQRMDRLSRKFVPEGLGQMLFRQLQRLRPTPAPTAVNGDIRRTRNDRLLTTLSQLTEVANEIKANAGDKDWGLTQGQMCTKEASRLQKEIAFLTAGVEDQLDSRALKSSVKKTQDILNEASAQCADPEFKGRIDQLKESLGDMVRQLVDALTRMLSKAPQNSATP</sequence>
<gene>
    <name evidence="1" type="ORF">CBP36_19750</name>
</gene>
<organism evidence="1 2">
    <name type="scientific">Acidovorax carolinensis</name>
    <dbReference type="NCBI Taxonomy" id="553814"/>
    <lineage>
        <taxon>Bacteria</taxon>
        <taxon>Pseudomonadati</taxon>
        <taxon>Pseudomonadota</taxon>
        <taxon>Betaproteobacteria</taxon>
        <taxon>Burkholderiales</taxon>
        <taxon>Comamonadaceae</taxon>
        <taxon>Acidovorax</taxon>
    </lineage>
</organism>
<dbReference type="Proteomes" id="UP000194440">
    <property type="component" value="Plasmid pACP4.1"/>
</dbReference>
<accession>A0A240UJH4</accession>
<protein>
    <submittedName>
        <fullName evidence="1">Uncharacterized protein</fullName>
    </submittedName>
</protein>
<keyword evidence="1" id="KW-0614">Plasmid</keyword>
<dbReference type="KEGG" id="acis:CBP35_19710"/>
<dbReference type="AlphaFoldDB" id="A0A240UJH4"/>
<reference evidence="1" key="1">
    <citation type="submission" date="2017-05" db="EMBL/GenBank/DDBJ databases">
        <title>Polyphasic characterization of four soil-derived phenanthrene-degrading Acidovorax strains and proposal of Acidovorax phenanthrenivorans sp. nov.</title>
        <authorList>
            <person name="Singleton D."/>
            <person name="Lee J."/>
            <person name="Dickey A.N."/>
            <person name="Stroud A."/>
            <person name="Scholl E.H."/>
            <person name="Wright F.A."/>
            <person name="Aitken M.D."/>
        </authorList>
    </citation>
    <scope>NUCLEOTIDE SEQUENCE</scope>
    <source>
        <strain evidence="1">P4</strain>
        <plasmid evidence="1">pACP4.1</plasmid>
    </source>
</reference>
<evidence type="ECO:0000313" key="2">
    <source>
        <dbReference type="Proteomes" id="UP000194440"/>
    </source>
</evidence>
<dbReference type="EMBL" id="CP021367">
    <property type="protein sequence ID" value="ART61202.1"/>
    <property type="molecule type" value="Genomic_DNA"/>
</dbReference>
<proteinExistence type="predicted"/>
<dbReference type="KEGG" id="acip:CBP36_19750"/>
<keyword evidence="2" id="KW-1185">Reference proteome</keyword>